<dbReference type="SMART" id="SM01340">
    <property type="entry name" value="DNA_mis_repair"/>
    <property type="match status" value="1"/>
</dbReference>
<dbReference type="AlphaFoldDB" id="A0A330L7I8"/>
<dbReference type="GO" id="GO:0032300">
    <property type="term" value="C:mismatch repair complex"/>
    <property type="evidence" value="ECO:0007669"/>
    <property type="project" value="InterPro"/>
</dbReference>
<evidence type="ECO:0000259" key="7">
    <source>
        <dbReference type="SMART" id="SM01340"/>
    </source>
</evidence>
<dbReference type="SUPFAM" id="SSF118116">
    <property type="entry name" value="DNA mismatch repair protein MutL"/>
    <property type="match status" value="1"/>
</dbReference>
<dbReference type="SMART" id="SM00853">
    <property type="entry name" value="MutL_C"/>
    <property type="match status" value="1"/>
</dbReference>
<dbReference type="InterPro" id="IPR014721">
    <property type="entry name" value="Ribsml_uS5_D2-typ_fold_subgr"/>
</dbReference>
<dbReference type="GO" id="GO:0006298">
    <property type="term" value="P:mismatch repair"/>
    <property type="evidence" value="ECO:0007669"/>
    <property type="project" value="UniProtKB-UniRule"/>
</dbReference>
<dbReference type="InterPro" id="IPR038973">
    <property type="entry name" value="MutL/Mlh/Pms-like"/>
</dbReference>
<evidence type="ECO:0000259" key="6">
    <source>
        <dbReference type="SMART" id="SM00853"/>
    </source>
</evidence>
<dbReference type="Gene3D" id="3.30.1540.20">
    <property type="entry name" value="MutL, C-terminal domain, dimerisation subdomain"/>
    <property type="match status" value="1"/>
</dbReference>
<dbReference type="InterPro" id="IPR042121">
    <property type="entry name" value="MutL_C_regsub"/>
</dbReference>
<dbReference type="FunCoup" id="A0A330L7I8">
    <property type="interactions" value="251"/>
</dbReference>
<dbReference type="GO" id="GO:0140664">
    <property type="term" value="F:ATP-dependent DNA damage sensor activity"/>
    <property type="evidence" value="ECO:0007669"/>
    <property type="project" value="InterPro"/>
</dbReference>
<organism evidence="8 9">
    <name type="scientific">Nitrospira lenta</name>
    <dbReference type="NCBI Taxonomy" id="1436998"/>
    <lineage>
        <taxon>Bacteria</taxon>
        <taxon>Pseudomonadati</taxon>
        <taxon>Nitrospirota</taxon>
        <taxon>Nitrospiria</taxon>
        <taxon>Nitrospirales</taxon>
        <taxon>Nitrospiraceae</taxon>
        <taxon>Nitrospira</taxon>
    </lineage>
</organism>
<comment type="function">
    <text evidence="5">This protein is involved in the repair of mismatches in DNA. It is required for dam-dependent methyl-directed DNA mismatch repair. May act as a 'molecular matchmaker', a protein that promotes the formation of a stable complex between two or more DNA-binding proteins in an ATP-dependent manner without itself being part of a final effector complex.</text>
</comment>
<evidence type="ECO:0000313" key="8">
    <source>
        <dbReference type="EMBL" id="SPP65823.1"/>
    </source>
</evidence>
<dbReference type="NCBIfam" id="TIGR00585">
    <property type="entry name" value="mutl"/>
    <property type="match status" value="1"/>
</dbReference>
<dbReference type="Pfam" id="PF08676">
    <property type="entry name" value="MutL_C"/>
    <property type="match status" value="1"/>
</dbReference>
<dbReference type="CDD" id="cd16926">
    <property type="entry name" value="HATPase_MutL-MLH-PMS-like"/>
    <property type="match status" value="1"/>
</dbReference>
<dbReference type="EMBL" id="OUNR01000017">
    <property type="protein sequence ID" value="SPP65823.1"/>
    <property type="molecule type" value="Genomic_DNA"/>
</dbReference>
<dbReference type="Proteomes" id="UP000248168">
    <property type="component" value="Unassembled WGS sequence"/>
</dbReference>
<evidence type="ECO:0000256" key="1">
    <source>
        <dbReference type="ARBA" id="ARBA00006082"/>
    </source>
</evidence>
<evidence type="ECO:0000256" key="3">
    <source>
        <dbReference type="ARBA" id="ARBA00022763"/>
    </source>
</evidence>
<dbReference type="Gene3D" id="3.30.230.10">
    <property type="match status" value="1"/>
</dbReference>
<dbReference type="CDD" id="cd00782">
    <property type="entry name" value="MutL_Trans"/>
    <property type="match status" value="1"/>
</dbReference>
<dbReference type="HAMAP" id="MF_00149">
    <property type="entry name" value="DNA_mis_repair"/>
    <property type="match status" value="1"/>
</dbReference>
<gene>
    <name evidence="5 8" type="primary">mutL</name>
    <name evidence="8" type="ORF">NITLEN_40296</name>
</gene>
<dbReference type="PANTHER" id="PTHR10073">
    <property type="entry name" value="DNA MISMATCH REPAIR PROTEIN MLH, PMS, MUTL"/>
    <property type="match status" value="1"/>
</dbReference>
<feature type="domain" description="DNA mismatch repair protein S5" evidence="7">
    <location>
        <begin position="215"/>
        <end position="333"/>
    </location>
</feature>
<evidence type="ECO:0000256" key="5">
    <source>
        <dbReference type="HAMAP-Rule" id="MF_00149"/>
    </source>
</evidence>
<dbReference type="FunFam" id="3.30.565.10:FF:000003">
    <property type="entry name" value="DNA mismatch repair endonuclease MutL"/>
    <property type="match status" value="1"/>
</dbReference>
<dbReference type="InParanoid" id="A0A330L7I8"/>
<proteinExistence type="inferred from homology"/>
<keyword evidence="4 5" id="KW-0234">DNA repair</keyword>
<dbReference type="GO" id="GO:0016887">
    <property type="term" value="F:ATP hydrolysis activity"/>
    <property type="evidence" value="ECO:0007669"/>
    <property type="project" value="InterPro"/>
</dbReference>
<dbReference type="InterPro" id="IPR002099">
    <property type="entry name" value="MutL/Mlh/PMS"/>
</dbReference>
<dbReference type="PANTHER" id="PTHR10073:SF12">
    <property type="entry name" value="DNA MISMATCH REPAIR PROTEIN MLH1"/>
    <property type="match status" value="1"/>
</dbReference>
<dbReference type="InterPro" id="IPR020667">
    <property type="entry name" value="DNA_mismatch_repair_MutL"/>
</dbReference>
<dbReference type="InterPro" id="IPR014762">
    <property type="entry name" value="DNA_mismatch_repair_CS"/>
</dbReference>
<comment type="similarity">
    <text evidence="1 5">Belongs to the DNA mismatch repair MutL/HexB family.</text>
</comment>
<feature type="domain" description="MutL C-terminal dimerisation" evidence="6">
    <location>
        <begin position="411"/>
        <end position="554"/>
    </location>
</feature>
<reference evidence="9" key="1">
    <citation type="submission" date="2018-04" db="EMBL/GenBank/DDBJ databases">
        <authorList>
            <person name="Lucker S."/>
            <person name="Sakoula D."/>
        </authorList>
    </citation>
    <scope>NUCLEOTIDE SEQUENCE [LARGE SCALE GENOMIC DNA]</scope>
</reference>
<dbReference type="RefSeq" id="WP_181416855.1">
    <property type="nucleotide sequence ID" value="NZ_OUNR01000017.1"/>
</dbReference>
<evidence type="ECO:0000313" key="9">
    <source>
        <dbReference type="Proteomes" id="UP000248168"/>
    </source>
</evidence>
<dbReference type="InterPro" id="IPR013507">
    <property type="entry name" value="DNA_mismatch_S5_2-like"/>
</dbReference>
<dbReference type="SUPFAM" id="SSF54211">
    <property type="entry name" value="Ribosomal protein S5 domain 2-like"/>
    <property type="match status" value="1"/>
</dbReference>
<dbReference type="Pfam" id="PF01119">
    <property type="entry name" value="DNA_mis_repair"/>
    <property type="match status" value="1"/>
</dbReference>
<name>A0A330L7I8_9BACT</name>
<dbReference type="Gene3D" id="3.30.565.10">
    <property type="entry name" value="Histidine kinase-like ATPase, C-terminal domain"/>
    <property type="match status" value="1"/>
</dbReference>
<evidence type="ECO:0000256" key="4">
    <source>
        <dbReference type="ARBA" id="ARBA00023204"/>
    </source>
</evidence>
<dbReference type="GO" id="GO:0030983">
    <property type="term" value="F:mismatched DNA binding"/>
    <property type="evidence" value="ECO:0007669"/>
    <property type="project" value="InterPro"/>
</dbReference>
<keyword evidence="9" id="KW-1185">Reference proteome</keyword>
<dbReference type="PROSITE" id="PS00058">
    <property type="entry name" value="DNA_MISMATCH_REPAIR_1"/>
    <property type="match status" value="1"/>
</dbReference>
<dbReference type="GO" id="GO:0005524">
    <property type="term" value="F:ATP binding"/>
    <property type="evidence" value="ECO:0007669"/>
    <property type="project" value="InterPro"/>
</dbReference>
<dbReference type="InterPro" id="IPR042120">
    <property type="entry name" value="MutL_C_dimsub"/>
</dbReference>
<dbReference type="Gene3D" id="3.30.1370.100">
    <property type="entry name" value="MutL, C-terminal domain, regulatory subdomain"/>
    <property type="match status" value="1"/>
</dbReference>
<accession>A0A330L7I8</accession>
<dbReference type="SUPFAM" id="SSF55874">
    <property type="entry name" value="ATPase domain of HSP90 chaperone/DNA topoisomerase II/histidine kinase"/>
    <property type="match status" value="1"/>
</dbReference>
<dbReference type="Pfam" id="PF13589">
    <property type="entry name" value="HATPase_c_3"/>
    <property type="match status" value="1"/>
</dbReference>
<dbReference type="InterPro" id="IPR014790">
    <property type="entry name" value="MutL_C"/>
</dbReference>
<keyword evidence="3 5" id="KW-0227">DNA damage</keyword>
<dbReference type="InterPro" id="IPR020568">
    <property type="entry name" value="Ribosomal_Su5_D2-typ_SF"/>
</dbReference>
<sequence length="599" mass="65473">MLTTSSSRKIRILPGDVVSRIAAGEVIERPAAVVKELIENSLDAQSKTISVEIKDGGLASIRVTDDGEGMSRADAPHAFERHATSKLRSDQDLWSIRSMGFRGEALPSIASVSNVRLVTAMQSDSVGTELQMRGGAAPQILDASPIVGTRIEVTDLFHNQPARKKFLKSVPTESSHITRVVQQAALAWPGVHFKLICNGQETLNYPAVAMDRDRIGQVYPRFLLDQTVLVEAGQPGARITGVIVDPNHAKASRTPQELFVNRRPVRNAAVAHAMVEGYGSFLPKGQQPQFVIFLEIDPDRVDVNVHPSKREVRFAEQEAIHQLVRRAVRQALSRSEPAAGESFVPREPEEPVIGRGLSRTWFPAQAATPSDGTGQADPQAIGRLPTATDQLAFVNEAAEPYVRVPSSDVVVFGQLHHTYLVVQVGGALTILDQHTAHERVLFERLYRAWAARGMVSQPLLIPESVELSAPHAALLQRYQGELEKLGLELEPFGKSAVLVRSVPLGIGPINASAFLQDLLEDLSLWGQASSLEARVRPVLASLACHSAVRAGRSMGLPEIRQLTEDWLVEGKIQTCPHGRRTVFQLTGDELEKLFGRVGW</sequence>
<protein>
    <recommendedName>
        <fullName evidence="2 5">DNA mismatch repair protein MutL</fullName>
    </recommendedName>
</protein>
<dbReference type="InterPro" id="IPR037198">
    <property type="entry name" value="MutL_C_sf"/>
</dbReference>
<evidence type="ECO:0000256" key="2">
    <source>
        <dbReference type="ARBA" id="ARBA00021975"/>
    </source>
</evidence>
<dbReference type="InterPro" id="IPR036890">
    <property type="entry name" value="HATPase_C_sf"/>
</dbReference>